<reference evidence="10" key="1">
    <citation type="submission" date="2025-08" db="UniProtKB">
        <authorList>
            <consortium name="RefSeq"/>
        </authorList>
    </citation>
    <scope>IDENTIFICATION</scope>
</reference>
<accession>A0A6P7IPF5</accession>
<protein>
    <submittedName>
        <fullName evidence="10">TEF transcription factor, PAR bZIP family member b isoform X1</fullName>
    </submittedName>
</protein>
<evidence type="ECO:0000256" key="4">
    <source>
        <dbReference type="ARBA" id="ARBA00023125"/>
    </source>
</evidence>
<dbReference type="GO" id="GO:0000978">
    <property type="term" value="F:RNA polymerase II cis-regulatory region sequence-specific DNA binding"/>
    <property type="evidence" value="ECO:0007669"/>
    <property type="project" value="TreeGrafter"/>
</dbReference>
<feature type="domain" description="BZIP" evidence="8">
    <location>
        <begin position="332"/>
        <end position="395"/>
    </location>
</feature>
<evidence type="ECO:0000256" key="1">
    <source>
        <dbReference type="ARBA" id="ARBA00004123"/>
    </source>
</evidence>
<evidence type="ECO:0000256" key="5">
    <source>
        <dbReference type="ARBA" id="ARBA00023163"/>
    </source>
</evidence>
<dbReference type="SUPFAM" id="SSF57959">
    <property type="entry name" value="Leucine zipper domain"/>
    <property type="match status" value="1"/>
</dbReference>
<sequence>MPGKAAVAAALQPKATAASAAPQKSFPFVLKKIMDIPPPNILEEGDDEIEKEKLCSSEDVDGGGVVAPSAGGGGASRGGSGGGGGGSSGGSGGVSASLTPAIWEKTIPYDGETFHLEYMDLDEFLLENGIPVSLEEEELQKTLASVEGKGKIISKVIVTATPTTTTITPAPEEAAPPAAAAAAAVATSASPPSPSTAPSEPEEAVTVTTLQPAKLEEEDEEEEEEGEEEDEEEEEEEEEEGQEEESEEVTAKVEVKKKDGGSAERNTPSPIDPEAIEVDINFQPDPTDLVLSSVPGGELFNPRKHKFSDEELKPQPMIKKAKKVFVPDDQKDDKYWSRRKKNNLAAKRSRDARRLKENQITVRASFLERENAALRQQVAELRKDCGRCKNILVRYEAKYGPL</sequence>
<keyword evidence="3" id="KW-0805">Transcription regulation</keyword>
<dbReference type="InterPro" id="IPR004827">
    <property type="entry name" value="bZIP"/>
</dbReference>
<feature type="region of interest" description="Disordered" evidence="7">
    <location>
        <begin position="287"/>
        <end position="316"/>
    </location>
</feature>
<feature type="compositionally biased region" description="Low complexity" evidence="7">
    <location>
        <begin position="167"/>
        <end position="190"/>
    </location>
</feature>
<dbReference type="InterPro" id="IPR046347">
    <property type="entry name" value="bZIP_sf"/>
</dbReference>
<dbReference type="FunFam" id="1.20.5.170:FF:000007">
    <property type="entry name" value="hepatic leukemia factor isoform X2"/>
    <property type="match status" value="1"/>
</dbReference>
<keyword evidence="4" id="KW-0238">DNA-binding</keyword>
<feature type="region of interest" description="Disordered" evidence="7">
    <location>
        <begin position="53"/>
        <end position="94"/>
    </location>
</feature>
<dbReference type="GO" id="GO:0000981">
    <property type="term" value="F:DNA-binding transcription factor activity, RNA polymerase II-specific"/>
    <property type="evidence" value="ECO:0007669"/>
    <property type="project" value="TreeGrafter"/>
</dbReference>
<evidence type="ECO:0000256" key="6">
    <source>
        <dbReference type="ARBA" id="ARBA00023242"/>
    </source>
</evidence>
<gene>
    <name evidence="10" type="primary">tefb</name>
</gene>
<dbReference type="OrthoDB" id="6022300at2759"/>
<dbReference type="PROSITE" id="PS50217">
    <property type="entry name" value="BZIP"/>
    <property type="match status" value="1"/>
</dbReference>
<evidence type="ECO:0000256" key="3">
    <source>
        <dbReference type="ARBA" id="ARBA00023015"/>
    </source>
</evidence>
<evidence type="ECO:0000256" key="7">
    <source>
        <dbReference type="SAM" id="MobiDB-lite"/>
    </source>
</evidence>
<dbReference type="GO" id="GO:0005634">
    <property type="term" value="C:nucleus"/>
    <property type="evidence" value="ECO:0007669"/>
    <property type="project" value="UniProtKB-SubCell"/>
</dbReference>
<dbReference type="CDD" id="cd14695">
    <property type="entry name" value="bZIP_HLF"/>
    <property type="match status" value="1"/>
</dbReference>
<keyword evidence="6" id="KW-0539">Nucleus</keyword>
<dbReference type="RefSeq" id="XP_028267413.1">
    <property type="nucleotide sequence ID" value="XM_028411612.1"/>
</dbReference>
<dbReference type="InParanoid" id="A0A6P7IPF5"/>
<keyword evidence="5" id="KW-0804">Transcription</keyword>
<dbReference type="SMART" id="SM00338">
    <property type="entry name" value="BRLZ"/>
    <property type="match status" value="1"/>
</dbReference>
<evidence type="ECO:0000259" key="8">
    <source>
        <dbReference type="PROSITE" id="PS50217"/>
    </source>
</evidence>
<dbReference type="InterPro" id="IPR040223">
    <property type="entry name" value="PAR_bZIP"/>
</dbReference>
<dbReference type="Gene3D" id="1.20.5.170">
    <property type="match status" value="1"/>
</dbReference>
<evidence type="ECO:0000313" key="10">
    <source>
        <dbReference type="RefSeq" id="XP_028267413.1"/>
    </source>
</evidence>
<evidence type="ECO:0000256" key="2">
    <source>
        <dbReference type="ARBA" id="ARBA00009208"/>
    </source>
</evidence>
<feature type="compositionally biased region" description="Basic and acidic residues" evidence="7">
    <location>
        <begin position="249"/>
        <end position="262"/>
    </location>
</feature>
<comment type="similarity">
    <text evidence="2">Belongs to the bZIP family. PAR subfamily.</text>
</comment>
<dbReference type="CTD" id="553686"/>
<dbReference type="PANTHER" id="PTHR11988:SF47">
    <property type="entry name" value="TEF TRANSCRIPTION FACTOR, PAR BZIP FAMILY MEMBER B"/>
    <property type="match status" value="1"/>
</dbReference>
<dbReference type="PANTHER" id="PTHR11988">
    <property type="entry name" value="THYROTROPH EMBRYONIC FACTOR RELATED"/>
    <property type="match status" value="1"/>
</dbReference>
<dbReference type="Pfam" id="PF07716">
    <property type="entry name" value="bZIP_2"/>
    <property type="match status" value="1"/>
</dbReference>
<dbReference type="Proteomes" id="UP000515145">
    <property type="component" value="Chromosome 8"/>
</dbReference>
<feature type="compositionally biased region" description="Gly residues" evidence="7">
    <location>
        <begin position="62"/>
        <end position="93"/>
    </location>
</feature>
<feature type="region of interest" description="Disordered" evidence="7">
    <location>
        <begin position="167"/>
        <end position="275"/>
    </location>
</feature>
<proteinExistence type="inferred from homology"/>
<organism evidence="9 10">
    <name type="scientific">Parambassis ranga</name>
    <name type="common">Indian glassy fish</name>
    <dbReference type="NCBI Taxonomy" id="210632"/>
    <lineage>
        <taxon>Eukaryota</taxon>
        <taxon>Metazoa</taxon>
        <taxon>Chordata</taxon>
        <taxon>Craniata</taxon>
        <taxon>Vertebrata</taxon>
        <taxon>Euteleostomi</taxon>
        <taxon>Actinopterygii</taxon>
        <taxon>Neopterygii</taxon>
        <taxon>Teleostei</taxon>
        <taxon>Neoteleostei</taxon>
        <taxon>Acanthomorphata</taxon>
        <taxon>Ovalentaria</taxon>
        <taxon>Ambassidae</taxon>
        <taxon>Parambassis</taxon>
    </lineage>
</organism>
<name>A0A6P7IPF5_9TELE</name>
<feature type="region of interest" description="Disordered" evidence="7">
    <location>
        <begin position="1"/>
        <end position="21"/>
    </location>
</feature>
<dbReference type="GeneID" id="114439576"/>
<dbReference type="AlphaFoldDB" id="A0A6P7IPF5"/>
<evidence type="ECO:0000313" key="9">
    <source>
        <dbReference type="Proteomes" id="UP000515145"/>
    </source>
</evidence>
<comment type="subcellular location">
    <subcellularLocation>
        <location evidence="1">Nucleus</location>
    </subcellularLocation>
</comment>
<keyword evidence="9" id="KW-1185">Reference proteome</keyword>
<feature type="compositionally biased region" description="Acidic residues" evidence="7">
    <location>
        <begin position="216"/>
        <end position="248"/>
    </location>
</feature>